<evidence type="ECO:0000256" key="1">
    <source>
        <dbReference type="ARBA" id="ARBA00004123"/>
    </source>
</evidence>
<keyword evidence="3" id="KW-0547">Nucleotide-binding</keyword>
<dbReference type="PANTHER" id="PTHR47161">
    <property type="entry name" value="LYMPHOID-SPECIFIC HELICASE"/>
    <property type="match status" value="1"/>
</dbReference>
<evidence type="ECO:0000256" key="2">
    <source>
        <dbReference type="ARBA" id="ARBA00007025"/>
    </source>
</evidence>
<evidence type="ECO:0000256" key="4">
    <source>
        <dbReference type="ARBA" id="ARBA00022801"/>
    </source>
</evidence>
<feature type="compositionally biased region" description="Polar residues" evidence="9">
    <location>
        <begin position="1"/>
        <end position="49"/>
    </location>
</feature>
<evidence type="ECO:0000256" key="8">
    <source>
        <dbReference type="ARBA" id="ARBA00023242"/>
    </source>
</evidence>
<keyword evidence="8" id="KW-0539">Nucleus</keyword>
<feature type="region of interest" description="Disordered" evidence="9">
    <location>
        <begin position="119"/>
        <end position="190"/>
    </location>
</feature>
<evidence type="ECO:0000259" key="11">
    <source>
        <dbReference type="PROSITE" id="PS51194"/>
    </source>
</evidence>
<evidence type="ECO:0000259" key="10">
    <source>
        <dbReference type="PROSITE" id="PS51192"/>
    </source>
</evidence>
<feature type="domain" description="Helicase ATP-binding" evidence="10">
    <location>
        <begin position="260"/>
        <end position="431"/>
    </location>
</feature>
<gene>
    <name evidence="12" type="ORF">TWF481_005933</name>
</gene>
<feature type="compositionally biased region" description="Basic and acidic residues" evidence="9">
    <location>
        <begin position="141"/>
        <end position="157"/>
    </location>
</feature>
<dbReference type="InterPro" id="IPR027417">
    <property type="entry name" value="P-loop_NTPase"/>
</dbReference>
<dbReference type="FunFam" id="3.40.50.300:FF:001315">
    <property type="entry name" value="SNF2 family helicase/ATPase PasG"/>
    <property type="match status" value="1"/>
</dbReference>
<sequence>MPTPKSRTASKSASPQAQKEKGVSTSPIQAGSPTTPAEDYSSSSFQDTGDSAEDTNIEIENDLVTSTMKEEEAKYEEESKRLQEEDDQRLSKQLQRDGFDMKGLEFLLKKSTIYSTILTSRLDESRKAKAERASKAAAKPVEQKKPVEEETRKEGKRATRSGAAAEKAAEPEAKPAAKKGRGKKAAPAPVKKQNSILTFFSKEKPEATAAVKEALGAAAEDDKTETFGATATEQLHTRQPKLVTGCIMKEYQLEGLEWMASLFENGLNGILADEMGLGKTLQTISLFAFLREMHVYGPFLVAAPLSTLANWVDEFAKFTPDIPVVLYHGNPQEREALRNKQLKTKNYKSVGPDFPIVCTSYEIIMNDRKYLAAYDWKYIVVDEGHRLKNFNCRLVKELEKYPSANRLLLTGTPLQNNLVELWSLLHFLLPQVFNDVESFQSWFDFSDLQQEGKSSEEIKKSMAANLVSSLHQILKPFLLRRLKTDVELSLPKKREYVLYAPLSKTQKELYRRILDKDTEEFLIGKLLEASGANVPAKATPKKKGTKGTNTPKRKADEMEDEGQGNLAVPFQALKNSRSNKKLRVDYKEKSDRQYFKELEATPDQSKETTPDLSVEQVAYQAAVREIKAKKMQNPVMQLRLACNSPHLFYWPWGDKDPDETLVTESGKMMLLDRLVPELFNRGHKVLIFSQFKVQLDIIQEWATTLRGWNCCRIDGSVKQEDRRDLIKSFNSDSDYKLFLLSTRAGGLGINLTSADTVILYDSDWNPQQDLQAQDRAHRIGQTRPVIVYRLATAATVEQTLLEKADAKRRLEKLVIQKGKFKSMTATTTKTEEQEFADLRKILMSDDFEKFDVAKEGDEILSDEDMEVLLDRSDEAYEKAAKGETKASGVFKAVEIKKASEQDILAQM</sequence>
<keyword evidence="6" id="KW-0067">ATP-binding</keyword>
<dbReference type="PANTHER" id="PTHR47161:SF1">
    <property type="entry name" value="LYMPHOID-SPECIFIC HELICASE"/>
    <property type="match status" value="1"/>
</dbReference>
<comment type="caution">
    <text evidence="12">The sequence shown here is derived from an EMBL/GenBank/DDBJ whole genome shotgun (WGS) entry which is preliminary data.</text>
</comment>
<dbReference type="Pfam" id="PF00176">
    <property type="entry name" value="SNF2-rel_dom"/>
    <property type="match status" value="1"/>
</dbReference>
<dbReference type="Gene3D" id="3.40.50.10810">
    <property type="entry name" value="Tandem AAA-ATPase domain"/>
    <property type="match status" value="1"/>
</dbReference>
<proteinExistence type="inferred from homology"/>
<dbReference type="Gene3D" id="3.40.50.300">
    <property type="entry name" value="P-loop containing nucleotide triphosphate hydrolases"/>
    <property type="match status" value="1"/>
</dbReference>
<dbReference type="PROSITE" id="PS51194">
    <property type="entry name" value="HELICASE_CTER"/>
    <property type="match status" value="1"/>
</dbReference>
<dbReference type="EMBL" id="JAVHJL010000003">
    <property type="protein sequence ID" value="KAK6507502.1"/>
    <property type="molecule type" value="Genomic_DNA"/>
</dbReference>
<comment type="subcellular location">
    <subcellularLocation>
        <location evidence="1">Nucleus</location>
    </subcellularLocation>
</comment>
<dbReference type="Pfam" id="PF00271">
    <property type="entry name" value="Helicase_C"/>
    <property type="match status" value="1"/>
</dbReference>
<evidence type="ECO:0000256" key="7">
    <source>
        <dbReference type="ARBA" id="ARBA00023054"/>
    </source>
</evidence>
<dbReference type="InterPro" id="IPR001650">
    <property type="entry name" value="Helicase_C-like"/>
</dbReference>
<comment type="similarity">
    <text evidence="2">Belongs to the SNF2/RAD54 helicase family.</text>
</comment>
<evidence type="ECO:0000256" key="9">
    <source>
        <dbReference type="SAM" id="MobiDB-lite"/>
    </source>
</evidence>
<dbReference type="CDD" id="cd18793">
    <property type="entry name" value="SF2_C_SNF"/>
    <property type="match status" value="1"/>
</dbReference>
<dbReference type="InterPro" id="IPR000330">
    <property type="entry name" value="SNF2_N"/>
</dbReference>
<organism evidence="12 13">
    <name type="scientific">Arthrobotrys musiformis</name>
    <dbReference type="NCBI Taxonomy" id="47236"/>
    <lineage>
        <taxon>Eukaryota</taxon>
        <taxon>Fungi</taxon>
        <taxon>Dikarya</taxon>
        <taxon>Ascomycota</taxon>
        <taxon>Pezizomycotina</taxon>
        <taxon>Orbiliomycetes</taxon>
        <taxon>Orbiliales</taxon>
        <taxon>Orbiliaceae</taxon>
        <taxon>Arthrobotrys</taxon>
    </lineage>
</organism>
<keyword evidence="13" id="KW-1185">Reference proteome</keyword>
<feature type="region of interest" description="Disordered" evidence="9">
    <location>
        <begin position="533"/>
        <end position="564"/>
    </location>
</feature>
<feature type="compositionally biased region" description="Acidic residues" evidence="9">
    <location>
        <begin position="50"/>
        <end position="61"/>
    </location>
</feature>
<accession>A0AAV9WGW1</accession>
<dbReference type="GO" id="GO:0004386">
    <property type="term" value="F:helicase activity"/>
    <property type="evidence" value="ECO:0007669"/>
    <property type="project" value="UniProtKB-KW"/>
</dbReference>
<feature type="compositionally biased region" description="Basic and acidic residues" evidence="9">
    <location>
        <begin position="68"/>
        <end position="97"/>
    </location>
</feature>
<evidence type="ECO:0000256" key="3">
    <source>
        <dbReference type="ARBA" id="ARBA00022741"/>
    </source>
</evidence>
<dbReference type="SMART" id="SM00490">
    <property type="entry name" value="HELICc"/>
    <property type="match status" value="1"/>
</dbReference>
<keyword evidence="7" id="KW-0175">Coiled coil</keyword>
<dbReference type="Proteomes" id="UP001370758">
    <property type="component" value="Unassembled WGS sequence"/>
</dbReference>
<dbReference type="PROSITE" id="PS51192">
    <property type="entry name" value="HELICASE_ATP_BIND_1"/>
    <property type="match status" value="1"/>
</dbReference>
<dbReference type="GO" id="GO:0005721">
    <property type="term" value="C:pericentric heterochromatin"/>
    <property type="evidence" value="ECO:0007669"/>
    <property type="project" value="TreeGrafter"/>
</dbReference>
<dbReference type="GO" id="GO:0031508">
    <property type="term" value="P:pericentric heterochromatin formation"/>
    <property type="evidence" value="ECO:0007669"/>
    <property type="project" value="TreeGrafter"/>
</dbReference>
<reference evidence="12 13" key="1">
    <citation type="submission" date="2023-08" db="EMBL/GenBank/DDBJ databases">
        <authorList>
            <person name="Palmer J.M."/>
        </authorList>
    </citation>
    <scope>NUCLEOTIDE SEQUENCE [LARGE SCALE GENOMIC DNA]</scope>
    <source>
        <strain evidence="12 13">TWF481</strain>
    </source>
</reference>
<evidence type="ECO:0000256" key="5">
    <source>
        <dbReference type="ARBA" id="ARBA00022806"/>
    </source>
</evidence>
<dbReference type="InterPro" id="IPR038718">
    <property type="entry name" value="SNF2-like_sf"/>
</dbReference>
<evidence type="ECO:0000313" key="13">
    <source>
        <dbReference type="Proteomes" id="UP001370758"/>
    </source>
</evidence>
<dbReference type="GO" id="GO:0044027">
    <property type="term" value="P:negative regulation of gene expression via chromosomal CpG island methylation"/>
    <property type="evidence" value="ECO:0007669"/>
    <property type="project" value="TreeGrafter"/>
</dbReference>
<dbReference type="SUPFAM" id="SSF52540">
    <property type="entry name" value="P-loop containing nucleoside triphosphate hydrolases"/>
    <property type="match status" value="2"/>
</dbReference>
<dbReference type="AlphaFoldDB" id="A0AAV9WGW1"/>
<dbReference type="FunFam" id="3.40.50.10810:FF:000015">
    <property type="entry name" value="lymphoid-specific helicase isoform X1"/>
    <property type="match status" value="1"/>
</dbReference>
<feature type="domain" description="Helicase C-terminal" evidence="11">
    <location>
        <begin position="670"/>
        <end position="836"/>
    </location>
</feature>
<dbReference type="InterPro" id="IPR049730">
    <property type="entry name" value="SNF2/RAD54-like_C"/>
</dbReference>
<dbReference type="SMART" id="SM00487">
    <property type="entry name" value="DEXDc"/>
    <property type="match status" value="1"/>
</dbReference>
<dbReference type="InterPro" id="IPR014001">
    <property type="entry name" value="Helicase_ATP-bd"/>
</dbReference>
<dbReference type="GO" id="GO:0003682">
    <property type="term" value="F:chromatin binding"/>
    <property type="evidence" value="ECO:0007669"/>
    <property type="project" value="TreeGrafter"/>
</dbReference>
<feature type="compositionally biased region" description="Basic and acidic residues" evidence="9">
    <location>
        <begin position="121"/>
        <end position="134"/>
    </location>
</feature>
<dbReference type="GO" id="GO:0005634">
    <property type="term" value="C:nucleus"/>
    <property type="evidence" value="ECO:0007669"/>
    <property type="project" value="UniProtKB-SubCell"/>
</dbReference>
<dbReference type="GO" id="GO:0016787">
    <property type="term" value="F:hydrolase activity"/>
    <property type="evidence" value="ECO:0007669"/>
    <property type="project" value="UniProtKB-KW"/>
</dbReference>
<dbReference type="GO" id="GO:0006346">
    <property type="term" value="P:DNA methylation-dependent constitutive heterochromatin formation"/>
    <property type="evidence" value="ECO:0007669"/>
    <property type="project" value="TreeGrafter"/>
</dbReference>
<keyword evidence="5" id="KW-0347">Helicase</keyword>
<evidence type="ECO:0000313" key="12">
    <source>
        <dbReference type="EMBL" id="KAK6507502.1"/>
    </source>
</evidence>
<evidence type="ECO:0000256" key="6">
    <source>
        <dbReference type="ARBA" id="ARBA00022840"/>
    </source>
</evidence>
<protein>
    <submittedName>
        <fullName evidence="12">Uncharacterized protein</fullName>
    </submittedName>
</protein>
<feature type="region of interest" description="Disordered" evidence="9">
    <location>
        <begin position="1"/>
        <end position="97"/>
    </location>
</feature>
<name>A0AAV9WGW1_9PEZI</name>
<dbReference type="GO" id="GO:0005524">
    <property type="term" value="F:ATP binding"/>
    <property type="evidence" value="ECO:0007669"/>
    <property type="project" value="UniProtKB-KW"/>
</dbReference>
<keyword evidence="4" id="KW-0378">Hydrolase</keyword>